<organism evidence="16 17">
    <name type="scientific">Lophiostoma macrostomum CBS 122681</name>
    <dbReference type="NCBI Taxonomy" id="1314788"/>
    <lineage>
        <taxon>Eukaryota</taxon>
        <taxon>Fungi</taxon>
        <taxon>Dikarya</taxon>
        <taxon>Ascomycota</taxon>
        <taxon>Pezizomycotina</taxon>
        <taxon>Dothideomycetes</taxon>
        <taxon>Pleosporomycetidae</taxon>
        <taxon>Pleosporales</taxon>
        <taxon>Lophiostomataceae</taxon>
        <taxon>Lophiostoma</taxon>
    </lineage>
</organism>
<dbReference type="CDD" id="cd20354">
    <property type="entry name" value="Rcat_RBR_RNF14"/>
    <property type="match status" value="1"/>
</dbReference>
<feature type="compositionally biased region" description="Basic and acidic residues" evidence="12">
    <location>
        <begin position="309"/>
        <end position="322"/>
    </location>
</feature>
<dbReference type="Pfam" id="PF05773">
    <property type="entry name" value="RWD"/>
    <property type="match status" value="1"/>
</dbReference>
<keyword evidence="7 11" id="KW-0863">Zinc-finger</keyword>
<evidence type="ECO:0000256" key="7">
    <source>
        <dbReference type="ARBA" id="ARBA00022771"/>
    </source>
</evidence>
<dbReference type="PROSITE" id="PS51873">
    <property type="entry name" value="TRIAD"/>
    <property type="match status" value="1"/>
</dbReference>
<protein>
    <recommendedName>
        <fullName evidence="3">RBR-type E3 ubiquitin transferase</fullName>
        <ecNumber evidence="3">2.3.2.31</ecNumber>
    </recommendedName>
</protein>
<dbReference type="CDD" id="cd23820">
    <property type="entry name" value="RWD_RNF14"/>
    <property type="match status" value="1"/>
</dbReference>
<evidence type="ECO:0000313" key="17">
    <source>
        <dbReference type="Proteomes" id="UP000799324"/>
    </source>
</evidence>
<comment type="pathway">
    <text evidence="2">Protein modification; protein ubiquitination.</text>
</comment>
<evidence type="ECO:0000256" key="11">
    <source>
        <dbReference type="PROSITE-ProRule" id="PRU00175"/>
    </source>
</evidence>
<dbReference type="InterPro" id="IPR047548">
    <property type="entry name" value="Rcat_RBR_RNF14"/>
</dbReference>
<dbReference type="FunFam" id="3.30.40.10:FF:000416">
    <property type="entry name" value="RBR-type E3 ubiquitin transferase"/>
    <property type="match status" value="1"/>
</dbReference>
<dbReference type="GO" id="GO:0061630">
    <property type="term" value="F:ubiquitin protein ligase activity"/>
    <property type="evidence" value="ECO:0007669"/>
    <property type="project" value="UniProtKB-EC"/>
</dbReference>
<keyword evidence="17" id="KW-1185">Reference proteome</keyword>
<feature type="domain" description="RING-type" evidence="15">
    <location>
        <begin position="170"/>
        <end position="443"/>
    </location>
</feature>
<dbReference type="Gene3D" id="1.20.120.1750">
    <property type="match status" value="1"/>
</dbReference>
<dbReference type="Gene3D" id="3.10.110.10">
    <property type="entry name" value="Ubiquitin Conjugating Enzyme"/>
    <property type="match status" value="1"/>
</dbReference>
<dbReference type="SUPFAM" id="SSF57850">
    <property type="entry name" value="RING/U-box"/>
    <property type="match status" value="2"/>
</dbReference>
<name>A0A6A6SJT5_9PLEO</name>
<evidence type="ECO:0000259" key="13">
    <source>
        <dbReference type="PROSITE" id="PS50089"/>
    </source>
</evidence>
<dbReference type="PROSITE" id="PS00518">
    <property type="entry name" value="ZF_RING_1"/>
    <property type="match status" value="1"/>
</dbReference>
<dbReference type="Pfam" id="PF01485">
    <property type="entry name" value="IBR"/>
    <property type="match status" value="1"/>
</dbReference>
<dbReference type="SMART" id="SM00647">
    <property type="entry name" value="IBR"/>
    <property type="match status" value="1"/>
</dbReference>
<feature type="domain" description="RING-type" evidence="13">
    <location>
        <begin position="174"/>
        <end position="208"/>
    </location>
</feature>
<dbReference type="PROSITE" id="PS50908">
    <property type="entry name" value="RWD"/>
    <property type="match status" value="1"/>
</dbReference>
<keyword evidence="8" id="KW-0833">Ubl conjugation pathway</keyword>
<dbReference type="InterPro" id="IPR044066">
    <property type="entry name" value="TRIAD_supradom"/>
</dbReference>
<evidence type="ECO:0000256" key="1">
    <source>
        <dbReference type="ARBA" id="ARBA00001798"/>
    </source>
</evidence>
<reference evidence="16" key="1">
    <citation type="journal article" date="2020" name="Stud. Mycol.">
        <title>101 Dothideomycetes genomes: a test case for predicting lifestyles and emergence of pathogens.</title>
        <authorList>
            <person name="Haridas S."/>
            <person name="Albert R."/>
            <person name="Binder M."/>
            <person name="Bloem J."/>
            <person name="Labutti K."/>
            <person name="Salamov A."/>
            <person name="Andreopoulos B."/>
            <person name="Baker S."/>
            <person name="Barry K."/>
            <person name="Bills G."/>
            <person name="Bluhm B."/>
            <person name="Cannon C."/>
            <person name="Castanera R."/>
            <person name="Culley D."/>
            <person name="Daum C."/>
            <person name="Ezra D."/>
            <person name="Gonzalez J."/>
            <person name="Henrissat B."/>
            <person name="Kuo A."/>
            <person name="Liang C."/>
            <person name="Lipzen A."/>
            <person name="Lutzoni F."/>
            <person name="Magnuson J."/>
            <person name="Mondo S."/>
            <person name="Nolan M."/>
            <person name="Ohm R."/>
            <person name="Pangilinan J."/>
            <person name="Park H.-J."/>
            <person name="Ramirez L."/>
            <person name="Alfaro M."/>
            <person name="Sun H."/>
            <person name="Tritt A."/>
            <person name="Yoshinaga Y."/>
            <person name="Zwiers L.-H."/>
            <person name="Turgeon B."/>
            <person name="Goodwin S."/>
            <person name="Spatafora J."/>
            <person name="Crous P."/>
            <person name="Grigoriev I."/>
        </authorList>
    </citation>
    <scope>NUCLEOTIDE SEQUENCE</scope>
    <source>
        <strain evidence="16">CBS 122681</strain>
    </source>
</reference>
<keyword evidence="4" id="KW-0808">Transferase</keyword>
<dbReference type="SMART" id="SM00591">
    <property type="entry name" value="RWD"/>
    <property type="match status" value="1"/>
</dbReference>
<keyword evidence="9" id="KW-0862">Zinc</keyword>
<evidence type="ECO:0000256" key="4">
    <source>
        <dbReference type="ARBA" id="ARBA00022679"/>
    </source>
</evidence>
<dbReference type="InterPro" id="IPR002867">
    <property type="entry name" value="IBR_dom"/>
</dbReference>
<accession>A0A6A6SJT5</accession>
<comment type="similarity">
    <text evidence="10">Belongs to the RBR family. RNF14 subfamily.</text>
</comment>
<dbReference type="InterPro" id="IPR031127">
    <property type="entry name" value="E3_UB_ligase_RBR"/>
</dbReference>
<evidence type="ECO:0000256" key="9">
    <source>
        <dbReference type="ARBA" id="ARBA00022833"/>
    </source>
</evidence>
<comment type="catalytic activity">
    <reaction evidence="1">
        <text>[E2 ubiquitin-conjugating enzyme]-S-ubiquitinyl-L-cysteine + [acceptor protein]-L-lysine = [E2 ubiquitin-conjugating enzyme]-L-cysteine + [acceptor protein]-N(6)-ubiquitinyl-L-lysine.</text>
        <dbReference type="EC" id="2.3.2.31"/>
    </reaction>
</comment>
<keyword evidence="5" id="KW-0479">Metal-binding</keyword>
<evidence type="ECO:0000256" key="10">
    <source>
        <dbReference type="ARBA" id="ARBA00044508"/>
    </source>
</evidence>
<dbReference type="EMBL" id="MU004594">
    <property type="protein sequence ID" value="KAF2647662.1"/>
    <property type="molecule type" value="Genomic_DNA"/>
</dbReference>
<feature type="region of interest" description="Disordered" evidence="12">
    <location>
        <begin position="296"/>
        <end position="332"/>
    </location>
</feature>
<evidence type="ECO:0000313" key="16">
    <source>
        <dbReference type="EMBL" id="KAF2647662.1"/>
    </source>
</evidence>
<evidence type="ECO:0000256" key="2">
    <source>
        <dbReference type="ARBA" id="ARBA00004906"/>
    </source>
</evidence>
<dbReference type="EC" id="2.3.2.31" evidence="3"/>
<evidence type="ECO:0000256" key="6">
    <source>
        <dbReference type="ARBA" id="ARBA00022737"/>
    </source>
</evidence>
<dbReference type="InterPro" id="IPR017907">
    <property type="entry name" value="Znf_RING_CS"/>
</dbReference>
<dbReference type="GO" id="GO:0016567">
    <property type="term" value="P:protein ubiquitination"/>
    <property type="evidence" value="ECO:0007669"/>
    <property type="project" value="InterPro"/>
</dbReference>
<keyword evidence="6" id="KW-0677">Repeat</keyword>
<dbReference type="InterPro" id="IPR006575">
    <property type="entry name" value="RWD_dom"/>
</dbReference>
<dbReference type="PANTHER" id="PTHR11685">
    <property type="entry name" value="RBR FAMILY RING FINGER AND IBR DOMAIN-CONTAINING"/>
    <property type="match status" value="1"/>
</dbReference>
<dbReference type="Gene3D" id="3.30.40.10">
    <property type="entry name" value="Zinc/RING finger domain, C3HC4 (zinc finger)"/>
    <property type="match status" value="1"/>
</dbReference>
<evidence type="ECO:0000256" key="12">
    <source>
        <dbReference type="SAM" id="MobiDB-lite"/>
    </source>
</evidence>
<dbReference type="GO" id="GO:0008270">
    <property type="term" value="F:zinc ion binding"/>
    <property type="evidence" value="ECO:0007669"/>
    <property type="project" value="UniProtKB-KW"/>
</dbReference>
<dbReference type="CDD" id="cd23134">
    <property type="entry name" value="RING-HC_ITT1-like"/>
    <property type="match status" value="1"/>
</dbReference>
<feature type="domain" description="RWD" evidence="14">
    <location>
        <begin position="12"/>
        <end position="133"/>
    </location>
</feature>
<dbReference type="Proteomes" id="UP000799324">
    <property type="component" value="Unassembled WGS sequence"/>
</dbReference>
<dbReference type="AlphaFoldDB" id="A0A6A6SJT5"/>
<dbReference type="InterPro" id="IPR016135">
    <property type="entry name" value="UBQ-conjugating_enzyme/RWD"/>
</dbReference>
<dbReference type="Pfam" id="PF22191">
    <property type="entry name" value="IBR_1"/>
    <property type="match status" value="1"/>
</dbReference>
<gene>
    <name evidence="16" type="ORF">K491DRAFT_723246</name>
</gene>
<evidence type="ECO:0000256" key="3">
    <source>
        <dbReference type="ARBA" id="ARBA00012251"/>
    </source>
</evidence>
<dbReference type="InterPro" id="IPR013083">
    <property type="entry name" value="Znf_RING/FYVE/PHD"/>
</dbReference>
<sequence length="488" mass="55479">MATAGGAAYVTRGERNIKSIYPELTLDLRNPAAPAASIELLTAPARPLPVVFEPEEAVQRLSYLPPLLLDIVLAEGYPTKRPPILIISTTPQWLPDAVLRKLEKEGETLWEEYGGMQMLFAYISYLQEASESVFGIANQVTDGIVRLPMSMKDALVHVDKKLNKDIFEKGTFDCGICLEPKKGAVCHRMQRCNHVFCVPCLQDFYSNCVKEGDVNSVKCLSPDCGKSGDANVDRRTQERLISPKELLQIPLPLETVQRFVNIKRKKKMEADPSMVFCPRMWCQGAIRSERYPKVTDVSRLDESDDEYDEPSKQEQVEKKDADPDSNAKPPGTPHTDRLVICEDCNLAFCKVCLKAWHGDFIRCKDRERRELTEEEEASLRYILMNTSSCPTCNVPCQKAYGCNHMKCFQCKSHFCYLCGAWLDPGNPYKHFNDPKKKTCYQRLMDGAEGDMMNGEIQFAGRRAAEQQADFWEREVFRMQMEEFDTPTS</sequence>
<evidence type="ECO:0000259" key="14">
    <source>
        <dbReference type="PROSITE" id="PS50908"/>
    </source>
</evidence>
<dbReference type="OrthoDB" id="1431934at2759"/>
<dbReference type="SUPFAM" id="SSF54495">
    <property type="entry name" value="UBC-like"/>
    <property type="match status" value="1"/>
</dbReference>
<evidence type="ECO:0000256" key="8">
    <source>
        <dbReference type="ARBA" id="ARBA00022786"/>
    </source>
</evidence>
<proteinExistence type="inferred from homology"/>
<evidence type="ECO:0000259" key="15">
    <source>
        <dbReference type="PROSITE" id="PS51873"/>
    </source>
</evidence>
<dbReference type="PROSITE" id="PS50089">
    <property type="entry name" value="ZF_RING_2"/>
    <property type="match status" value="1"/>
</dbReference>
<dbReference type="InterPro" id="IPR001841">
    <property type="entry name" value="Znf_RING"/>
</dbReference>
<evidence type="ECO:0000256" key="5">
    <source>
        <dbReference type="ARBA" id="ARBA00022723"/>
    </source>
</evidence>